<sequence>MQENNFLHTLTRNTARVLSAVEISFQKPTNAMESRLLDGGPPFKRKHQYANEHAQYEMPKGRLFHLITRIGISIISILVISLFVKSNSNSDINMNSKSAREFSIMTIDDTTRELLTSFGFPPNSKELVYSSLEKWGFHLSDIADAEVNKNYKETDLDNYKYSKKTYKNILFSFFEKRETSQIEKNTLLYTYLEILQTKEINSFYDFLHNFLVLQDLNCLPVNYKGVYINGKLFLSNHMQKVTKAELTDVHTLINEGPYLYVTFHGGRKKNSIHNICKFSRDGYYLGSVLLPFEEKGKFFNSISLRGLLLHQGDLYVTDSFKENSKIFHFSESLKELSNRRAYISTFIEQDLQNNPLMIHPYGIKKNDQYFYISSQNTGTVLRFDVNNGELGPPINLYQNVSNGLVIKLNKNEEIRGLDFDSMGKCYVSNKQAGVHIYDQNFNLVKIIPVFSPISILFHKENNHIFVGSSKTHDIKEYDINNFELIKVIKHPLLRHVAGIIIHQDSIFAVSQRKNKLLEFSISTTLLRKILVDDFADIGERVMLSPT</sequence>
<accession>K6UEW3</accession>
<dbReference type="VEuPathDB" id="PlasmoDB:PCYB_144790"/>
<evidence type="ECO:0000313" key="2">
    <source>
        <dbReference type="Proteomes" id="UP000006319"/>
    </source>
</evidence>
<dbReference type="GeneID" id="14695433"/>
<dbReference type="EMBL" id="DF157106">
    <property type="protein sequence ID" value="GAB69051.1"/>
    <property type="molecule type" value="Genomic_DNA"/>
</dbReference>
<dbReference type="InterPro" id="IPR011042">
    <property type="entry name" value="6-blade_b-propeller_TolB-like"/>
</dbReference>
<dbReference type="OMA" id="GKCYVSN"/>
<evidence type="ECO:0000313" key="1">
    <source>
        <dbReference type="EMBL" id="GAB69051.1"/>
    </source>
</evidence>
<dbReference type="OrthoDB" id="407649at2759"/>
<gene>
    <name evidence="1" type="ORF">PCYB_144790</name>
</gene>
<dbReference type="Proteomes" id="UP000006319">
    <property type="component" value="Chromosome 14"/>
</dbReference>
<protein>
    <submittedName>
        <fullName evidence="1">Uncharacterized protein</fullName>
    </submittedName>
</protein>
<dbReference type="SUPFAM" id="SSF63825">
    <property type="entry name" value="YWTD domain"/>
    <property type="match status" value="2"/>
</dbReference>
<dbReference type="PhylomeDB" id="K6UEW3"/>
<reference evidence="1 2" key="1">
    <citation type="journal article" date="2012" name="Nat. Genet.">
        <title>Plasmodium cynomolgi genome sequences provide insight into Plasmodium vivax and the monkey malaria clade.</title>
        <authorList>
            <person name="Tachibana S."/>
            <person name="Sullivan S.A."/>
            <person name="Kawai S."/>
            <person name="Nakamura S."/>
            <person name="Kim H.R."/>
            <person name="Goto N."/>
            <person name="Arisue N."/>
            <person name="Palacpac N.M.Q."/>
            <person name="Honma H."/>
            <person name="Yagi M."/>
            <person name="Tougan T."/>
            <person name="Katakai Y."/>
            <person name="Kaneko O."/>
            <person name="Mita T."/>
            <person name="Kita K."/>
            <person name="Yasutomi Y."/>
            <person name="Sutton P.L."/>
            <person name="Shakhbatyan R."/>
            <person name="Horii T."/>
            <person name="Yasunaga T."/>
            <person name="Barnwell J.W."/>
            <person name="Escalante A.A."/>
            <person name="Carlton J.M."/>
            <person name="Tanabe K."/>
        </authorList>
    </citation>
    <scope>NUCLEOTIDE SEQUENCE [LARGE SCALE GENOMIC DNA]</scope>
    <source>
        <strain evidence="1 2">B</strain>
    </source>
</reference>
<proteinExistence type="predicted"/>
<keyword evidence="2" id="KW-1185">Reference proteome</keyword>
<organism evidence="1 2">
    <name type="scientific">Plasmodium cynomolgi (strain B)</name>
    <dbReference type="NCBI Taxonomy" id="1120755"/>
    <lineage>
        <taxon>Eukaryota</taxon>
        <taxon>Sar</taxon>
        <taxon>Alveolata</taxon>
        <taxon>Apicomplexa</taxon>
        <taxon>Aconoidasida</taxon>
        <taxon>Haemosporida</taxon>
        <taxon>Plasmodiidae</taxon>
        <taxon>Plasmodium</taxon>
        <taxon>Plasmodium (Plasmodium)</taxon>
    </lineage>
</organism>
<name>K6UEW3_PLACD</name>
<dbReference type="RefSeq" id="XP_004224998.1">
    <property type="nucleotide sequence ID" value="XM_004224950.1"/>
</dbReference>
<dbReference type="Gene3D" id="2.120.10.30">
    <property type="entry name" value="TolB, C-terminal domain"/>
    <property type="match status" value="1"/>
</dbReference>
<dbReference type="AlphaFoldDB" id="K6UEW3"/>
<dbReference type="KEGG" id="pcy:PCYB_144790"/>
<dbReference type="eggNOG" id="ENOG502T0CA">
    <property type="taxonomic scope" value="Eukaryota"/>
</dbReference>